<feature type="signal peptide" evidence="1">
    <location>
        <begin position="1"/>
        <end position="21"/>
    </location>
</feature>
<dbReference type="InterPro" id="IPR026444">
    <property type="entry name" value="Secre_tail"/>
</dbReference>
<reference evidence="2 3" key="1">
    <citation type="submission" date="2018-08" db="EMBL/GenBank/DDBJ databases">
        <title>A genome reference for cultivated species of the human gut microbiota.</title>
        <authorList>
            <person name="Zou Y."/>
            <person name="Xue W."/>
            <person name="Luo G."/>
        </authorList>
    </citation>
    <scope>NUCLEOTIDE SEQUENCE [LARGE SCALE GENOMIC DNA]</scope>
    <source>
        <strain evidence="2 3">AF42-9</strain>
    </source>
</reference>
<accession>A0A3R6I165</accession>
<keyword evidence="1" id="KW-0732">Signal</keyword>
<protein>
    <submittedName>
        <fullName evidence="2">T9SS C-terminal target domain-containing protein</fullName>
    </submittedName>
</protein>
<organism evidence="2 3">
    <name type="scientific">Leyella stercorea</name>
    <dbReference type="NCBI Taxonomy" id="363265"/>
    <lineage>
        <taxon>Bacteria</taxon>
        <taxon>Pseudomonadati</taxon>
        <taxon>Bacteroidota</taxon>
        <taxon>Bacteroidia</taxon>
        <taxon>Bacteroidales</taxon>
        <taxon>Prevotellaceae</taxon>
        <taxon>Leyella</taxon>
    </lineage>
</organism>
<dbReference type="NCBIfam" id="TIGR04183">
    <property type="entry name" value="Por_Secre_tail"/>
    <property type="match status" value="1"/>
</dbReference>
<dbReference type="AlphaFoldDB" id="A0A3R6I165"/>
<feature type="chain" id="PRO_5018618113" evidence="1">
    <location>
        <begin position="22"/>
        <end position="158"/>
    </location>
</feature>
<name>A0A3R6I165_9BACT</name>
<keyword evidence="3" id="KW-1185">Reference proteome</keyword>
<evidence type="ECO:0000313" key="2">
    <source>
        <dbReference type="EMBL" id="RHK50006.1"/>
    </source>
</evidence>
<evidence type="ECO:0000313" key="3">
    <source>
        <dbReference type="Proteomes" id="UP000286598"/>
    </source>
</evidence>
<sequence length="158" mass="16729">MIKGYFFAALLFCAVSTPSLAQESKVNVLYLDGSAHEVQMSQVAKLTVADGNVKLLSKSGEAVATHELEKVDKIQLTGSTTGLVQLTKQSPITLRSNGYVITAEGMTDGKLLEVYTANGTLAAKAVAHDGKAKIDATQLAAGVYVVKAENQSLKMVKR</sequence>
<proteinExistence type="predicted"/>
<dbReference type="Proteomes" id="UP000286598">
    <property type="component" value="Unassembled WGS sequence"/>
</dbReference>
<evidence type="ECO:0000256" key="1">
    <source>
        <dbReference type="SAM" id="SignalP"/>
    </source>
</evidence>
<gene>
    <name evidence="2" type="ORF">DW060_07995</name>
</gene>
<comment type="caution">
    <text evidence="2">The sequence shown here is derived from an EMBL/GenBank/DDBJ whole genome shotgun (WGS) entry which is preliminary data.</text>
</comment>
<dbReference type="EMBL" id="QRNO01000036">
    <property type="protein sequence ID" value="RHK50006.1"/>
    <property type="molecule type" value="Genomic_DNA"/>
</dbReference>